<name>A0A1M6R5A9_9FIRM</name>
<keyword evidence="2" id="KW-1185">Reference proteome</keyword>
<dbReference type="OrthoDB" id="157023at2"/>
<evidence type="ECO:0000313" key="2">
    <source>
        <dbReference type="Proteomes" id="UP000183997"/>
    </source>
</evidence>
<reference evidence="2" key="1">
    <citation type="submission" date="2016-11" db="EMBL/GenBank/DDBJ databases">
        <authorList>
            <person name="Varghese N."/>
            <person name="Submissions S."/>
        </authorList>
    </citation>
    <scope>NUCLEOTIDE SEQUENCE [LARGE SCALE GENOMIC DNA]</scope>
    <source>
        <strain evidence="2">DSM 10349</strain>
    </source>
</reference>
<proteinExistence type="predicted"/>
<dbReference type="EMBL" id="FRAR01000010">
    <property type="protein sequence ID" value="SHK27633.1"/>
    <property type="molecule type" value="Genomic_DNA"/>
</dbReference>
<dbReference type="Proteomes" id="UP000183997">
    <property type="component" value="Unassembled WGS sequence"/>
</dbReference>
<protein>
    <submittedName>
        <fullName evidence="1">Uncharacterized protein</fullName>
    </submittedName>
</protein>
<dbReference type="RefSeq" id="WP_072912098.1">
    <property type="nucleotide sequence ID" value="NZ_FRAR01000010.1"/>
</dbReference>
<gene>
    <name evidence="1" type="ORF">SAMN02745123_01305</name>
</gene>
<organism evidence="1 2">
    <name type="scientific">Desulforamulus aeronauticus DSM 10349</name>
    <dbReference type="NCBI Taxonomy" id="1121421"/>
    <lineage>
        <taxon>Bacteria</taxon>
        <taxon>Bacillati</taxon>
        <taxon>Bacillota</taxon>
        <taxon>Clostridia</taxon>
        <taxon>Eubacteriales</taxon>
        <taxon>Peptococcaceae</taxon>
        <taxon>Desulforamulus</taxon>
    </lineage>
</organism>
<evidence type="ECO:0000313" key="1">
    <source>
        <dbReference type="EMBL" id="SHK27633.1"/>
    </source>
</evidence>
<sequence>MSLYLDIDLDYFVSPIIKQSVSNHRPTAYQPVQIGEPLDLFHLLQQRGISLGDRRYLFINHMQSHLRWWLHGKKNNVVIHIDAHSDLYGHSHLDLSNLPMLGCQNYLWHSIREGLVGEIYWVLPENAVDITDPAILYSMFTPSQVGKIQVRDHILHAELNCVLPGERPKVIPYHLLKAKDLPVFREPAEIVTVASSPEFIPRQADQLIYTVGRLVGLDDNLLGKVMGQHQEMKAIEGDLNEKN</sequence>
<accession>A0A1M6R5A9</accession>
<dbReference type="AlphaFoldDB" id="A0A1M6R5A9"/>